<dbReference type="EMBL" id="CAXAMN010022472">
    <property type="protein sequence ID" value="CAK9069874.1"/>
    <property type="molecule type" value="Genomic_DNA"/>
</dbReference>
<gene>
    <name evidence="1" type="ORF">CCMP2556_LOCUS34357</name>
</gene>
<organism evidence="1 2">
    <name type="scientific">Durusdinium trenchii</name>
    <dbReference type="NCBI Taxonomy" id="1381693"/>
    <lineage>
        <taxon>Eukaryota</taxon>
        <taxon>Sar</taxon>
        <taxon>Alveolata</taxon>
        <taxon>Dinophyceae</taxon>
        <taxon>Suessiales</taxon>
        <taxon>Symbiodiniaceae</taxon>
        <taxon>Durusdinium</taxon>
    </lineage>
</organism>
<evidence type="ECO:0000313" key="1">
    <source>
        <dbReference type="EMBL" id="CAK9069874.1"/>
    </source>
</evidence>
<keyword evidence="2" id="KW-1185">Reference proteome</keyword>
<protein>
    <submittedName>
        <fullName evidence="1">Uncharacterized protein</fullName>
    </submittedName>
</protein>
<name>A0ABP0P499_9DINO</name>
<reference evidence="1 2" key="1">
    <citation type="submission" date="2024-02" db="EMBL/GenBank/DDBJ databases">
        <authorList>
            <person name="Chen Y."/>
            <person name="Shah S."/>
            <person name="Dougan E. K."/>
            <person name="Thang M."/>
            <person name="Chan C."/>
        </authorList>
    </citation>
    <scope>NUCLEOTIDE SEQUENCE [LARGE SCALE GENOMIC DNA]</scope>
</reference>
<sequence>MIQHGYAATRPGQQAWAPTFQVSPQPRPAFARPCQVRPGAVLRPMPAPTLFVTSGATAAAAVAGPGPAAPVSVLGPCGVITSGPRELLVARDLVQKQRAEPDQRDQAYQCWIQALAAWGVLEALPLDHRGALQVSAPFCHDFFEAPHLLPFLKSQILEKGKATRIEVEGCDVRPQEFWWSAWEKWTEHEFAGRIQLHLQQQDLVQSAQRPAGLILAAHPEVTNGGPWLPILRHVLASRAKGGRCVFATFYRQEAEACVQICRMEKVQAEIRENPFYAGRPADEVGTFHRFAVLLEPAR</sequence>
<proteinExistence type="predicted"/>
<accession>A0ABP0P499</accession>
<comment type="caution">
    <text evidence="1">The sequence shown here is derived from an EMBL/GenBank/DDBJ whole genome shotgun (WGS) entry which is preliminary data.</text>
</comment>
<evidence type="ECO:0000313" key="2">
    <source>
        <dbReference type="Proteomes" id="UP001642484"/>
    </source>
</evidence>
<dbReference type="Proteomes" id="UP001642484">
    <property type="component" value="Unassembled WGS sequence"/>
</dbReference>